<dbReference type="Pfam" id="PF07686">
    <property type="entry name" value="V-set"/>
    <property type="match status" value="1"/>
</dbReference>
<organism evidence="6 7">
    <name type="scientific">Oncorhynchus tshawytscha</name>
    <name type="common">Chinook salmon</name>
    <name type="synonym">Salmo tshawytscha</name>
    <dbReference type="NCBI Taxonomy" id="74940"/>
    <lineage>
        <taxon>Eukaryota</taxon>
        <taxon>Metazoa</taxon>
        <taxon>Chordata</taxon>
        <taxon>Craniata</taxon>
        <taxon>Vertebrata</taxon>
        <taxon>Euteleostomi</taxon>
        <taxon>Actinopterygii</taxon>
        <taxon>Neopterygii</taxon>
        <taxon>Teleostei</taxon>
        <taxon>Protacanthopterygii</taxon>
        <taxon>Salmoniformes</taxon>
        <taxon>Salmonidae</taxon>
        <taxon>Salmoninae</taxon>
        <taxon>Oncorhynchus</taxon>
    </lineage>
</organism>
<dbReference type="Proteomes" id="UP000694402">
    <property type="component" value="Unassembled WGS sequence"/>
</dbReference>
<protein>
    <recommendedName>
        <fullName evidence="5">Immunoglobulin domain-containing protein</fullName>
    </recommendedName>
</protein>
<dbReference type="GO" id="GO:0005886">
    <property type="term" value="C:plasma membrane"/>
    <property type="evidence" value="ECO:0007669"/>
    <property type="project" value="TreeGrafter"/>
</dbReference>
<evidence type="ECO:0000256" key="4">
    <source>
        <dbReference type="SAM" id="SignalP"/>
    </source>
</evidence>
<feature type="chain" id="PRO_5044300848" description="Immunoglobulin domain-containing protein" evidence="4">
    <location>
        <begin position="23"/>
        <end position="156"/>
    </location>
</feature>
<evidence type="ECO:0000259" key="5">
    <source>
        <dbReference type="SMART" id="SM00409"/>
    </source>
</evidence>
<keyword evidence="7" id="KW-1185">Reference proteome</keyword>
<evidence type="ECO:0000256" key="2">
    <source>
        <dbReference type="ARBA" id="ARBA00022692"/>
    </source>
</evidence>
<reference evidence="7" key="1">
    <citation type="journal article" date="2018" name="PLoS ONE">
        <title>Chinook salmon (Oncorhynchus tshawytscha) genome and transcriptome.</title>
        <authorList>
            <person name="Christensen K.A."/>
            <person name="Leong J.S."/>
            <person name="Sakhrani D."/>
            <person name="Biagi C.A."/>
            <person name="Minkley D.R."/>
            <person name="Withler R.E."/>
            <person name="Rondeau E.B."/>
            <person name="Koop B.F."/>
            <person name="Devlin R.H."/>
        </authorList>
    </citation>
    <scope>NUCLEOTIDE SEQUENCE [LARGE SCALE GENOMIC DNA]</scope>
</reference>
<dbReference type="InterPro" id="IPR036179">
    <property type="entry name" value="Ig-like_dom_sf"/>
</dbReference>
<reference evidence="6" key="2">
    <citation type="submission" date="2025-08" db="UniProtKB">
        <authorList>
            <consortium name="Ensembl"/>
        </authorList>
    </citation>
    <scope>IDENTIFICATION</scope>
</reference>
<comment type="subcellular location">
    <subcellularLocation>
        <location evidence="1">Membrane</location>
    </subcellularLocation>
</comment>
<dbReference type="SMART" id="SM00409">
    <property type="entry name" value="IG"/>
    <property type="match status" value="1"/>
</dbReference>
<dbReference type="GeneTree" id="ENSGT00980000199984"/>
<evidence type="ECO:0000313" key="7">
    <source>
        <dbReference type="Proteomes" id="UP000694402"/>
    </source>
</evidence>
<keyword evidence="4" id="KW-0732">Signal</keyword>
<dbReference type="InterPro" id="IPR050671">
    <property type="entry name" value="CD300_family_receptors"/>
</dbReference>
<dbReference type="Ensembl" id="ENSOTST00005175987.1">
    <property type="protein sequence ID" value="ENSOTSP00005108296.1"/>
    <property type="gene ID" value="ENSOTSG00005073725.1"/>
</dbReference>
<accession>A0AAZ3NVM3</accession>
<evidence type="ECO:0000256" key="3">
    <source>
        <dbReference type="ARBA" id="ARBA00023136"/>
    </source>
</evidence>
<proteinExistence type="predicted"/>
<dbReference type="PANTHER" id="PTHR11860:SF87">
    <property type="entry name" value="CMRF35-LIKE MOLECULE 8"/>
    <property type="match status" value="1"/>
</dbReference>
<dbReference type="InterPro" id="IPR013783">
    <property type="entry name" value="Ig-like_fold"/>
</dbReference>
<dbReference type="GO" id="GO:0004888">
    <property type="term" value="F:transmembrane signaling receptor activity"/>
    <property type="evidence" value="ECO:0007669"/>
    <property type="project" value="TreeGrafter"/>
</dbReference>
<dbReference type="Gene3D" id="2.60.40.10">
    <property type="entry name" value="Immunoglobulins"/>
    <property type="match status" value="1"/>
</dbReference>
<dbReference type="PANTHER" id="PTHR11860">
    <property type="entry name" value="POLYMERIC-IMMUNOGLOBULIN RECEPTOR"/>
    <property type="match status" value="1"/>
</dbReference>
<name>A0AAZ3NVM3_ONCTS</name>
<sequence>MHLLKNNIVLHCLIQLTTSCCAYRVSVQTGGSTTIPCHYVQKYKTHVKYLCKGDHLYSCSPVVPADPPKTKASVFDDINQLTMTVTMTDLEPEDSGRYFCAVEVNGGINVRAEWFHLSVIPGKIPATLPHDYMTGVLVTFTGITMRNVGVCLLSVL</sequence>
<feature type="signal peptide" evidence="4">
    <location>
        <begin position="1"/>
        <end position="22"/>
    </location>
</feature>
<dbReference type="AlphaFoldDB" id="A0AAZ3NVM3"/>
<dbReference type="InterPro" id="IPR013106">
    <property type="entry name" value="Ig_V-set"/>
</dbReference>
<dbReference type="SUPFAM" id="SSF48726">
    <property type="entry name" value="Immunoglobulin"/>
    <property type="match status" value="1"/>
</dbReference>
<reference evidence="6" key="3">
    <citation type="submission" date="2025-09" db="UniProtKB">
        <authorList>
            <consortium name="Ensembl"/>
        </authorList>
    </citation>
    <scope>IDENTIFICATION</scope>
</reference>
<evidence type="ECO:0000256" key="1">
    <source>
        <dbReference type="ARBA" id="ARBA00004370"/>
    </source>
</evidence>
<keyword evidence="2" id="KW-0812">Transmembrane</keyword>
<dbReference type="PROSITE" id="PS51257">
    <property type="entry name" value="PROKAR_LIPOPROTEIN"/>
    <property type="match status" value="1"/>
</dbReference>
<evidence type="ECO:0000313" key="6">
    <source>
        <dbReference type="Ensembl" id="ENSOTSP00005108296.1"/>
    </source>
</evidence>
<dbReference type="InterPro" id="IPR003599">
    <property type="entry name" value="Ig_sub"/>
</dbReference>
<feature type="domain" description="Immunoglobulin" evidence="5">
    <location>
        <begin position="22"/>
        <end position="120"/>
    </location>
</feature>
<keyword evidence="3" id="KW-0472">Membrane</keyword>